<dbReference type="EMBL" id="FOLO01000018">
    <property type="protein sequence ID" value="SFC79917.1"/>
    <property type="molecule type" value="Genomic_DNA"/>
</dbReference>
<organism evidence="2 3">
    <name type="scientific">Pseudoalteromonas denitrificans DSM 6059</name>
    <dbReference type="NCBI Taxonomy" id="1123010"/>
    <lineage>
        <taxon>Bacteria</taxon>
        <taxon>Pseudomonadati</taxon>
        <taxon>Pseudomonadota</taxon>
        <taxon>Gammaproteobacteria</taxon>
        <taxon>Alteromonadales</taxon>
        <taxon>Pseudoalteromonadaceae</taxon>
        <taxon>Pseudoalteromonas</taxon>
    </lineage>
</organism>
<dbReference type="GO" id="GO:0016491">
    <property type="term" value="F:oxidoreductase activity"/>
    <property type="evidence" value="ECO:0007669"/>
    <property type="project" value="InterPro"/>
</dbReference>
<dbReference type="Pfam" id="PF00578">
    <property type="entry name" value="AhpC-TSA"/>
    <property type="match status" value="1"/>
</dbReference>
<keyword evidence="3" id="KW-1185">Reference proteome</keyword>
<dbReference type="RefSeq" id="WP_091984434.1">
    <property type="nucleotide sequence ID" value="NZ_FOLO01000018.1"/>
</dbReference>
<dbReference type="Gene3D" id="3.40.30.10">
    <property type="entry name" value="Glutaredoxin"/>
    <property type="match status" value="1"/>
</dbReference>
<accession>A0A1I1M327</accession>
<dbReference type="SUPFAM" id="SSF52833">
    <property type="entry name" value="Thioredoxin-like"/>
    <property type="match status" value="1"/>
</dbReference>
<dbReference type="OrthoDB" id="6119231at2"/>
<evidence type="ECO:0000313" key="3">
    <source>
        <dbReference type="Proteomes" id="UP000198862"/>
    </source>
</evidence>
<dbReference type="STRING" id="1123010.SAMN02745724_02587"/>
<reference evidence="2 3" key="1">
    <citation type="submission" date="2016-10" db="EMBL/GenBank/DDBJ databases">
        <authorList>
            <person name="de Groot N.N."/>
        </authorList>
    </citation>
    <scope>NUCLEOTIDE SEQUENCE [LARGE SCALE GENOMIC DNA]</scope>
    <source>
        <strain evidence="2 3">DSM 6059</strain>
    </source>
</reference>
<dbReference type="InterPro" id="IPR000866">
    <property type="entry name" value="AhpC/TSA"/>
</dbReference>
<dbReference type="AlphaFoldDB" id="A0A1I1M327"/>
<feature type="domain" description="Alkyl hydroperoxide reductase subunit C/ Thiol specific antioxidant" evidence="1">
    <location>
        <begin position="195"/>
        <end position="317"/>
    </location>
</feature>
<name>A0A1I1M327_9GAMM</name>
<evidence type="ECO:0000313" key="2">
    <source>
        <dbReference type="EMBL" id="SFC79917.1"/>
    </source>
</evidence>
<dbReference type="GO" id="GO:0016209">
    <property type="term" value="F:antioxidant activity"/>
    <property type="evidence" value="ECO:0007669"/>
    <property type="project" value="InterPro"/>
</dbReference>
<proteinExistence type="predicted"/>
<protein>
    <submittedName>
        <fullName evidence="2">AhpC/TSA family protein</fullName>
    </submittedName>
</protein>
<dbReference type="Proteomes" id="UP000198862">
    <property type="component" value="Unassembled WGS sequence"/>
</dbReference>
<sequence>MKLISILLLILTSLPTIVLATPSKVIVQLKSELPSNVILDKSKVTHLVFIDIWRSYNGAGDEAMLDKLPKSFLQTSQKIWLQGEFNVTETQLSQFQQFFPNASPLILDKGSKIMRAFNVWQSPYHVLLKEDDVIFSGDGQSLQKYVGKLYEPETKHNDYKNSDKLLSKKEKMEEYIKSENTSIKLSSKGPIKPLIGDLAPVFSQKTLNGGTVSLMKSLKNNKPISIIFMDSLCPMPHYPLCEEKLAKVNKLVKSDHSRNWIGVISSFYVDQNIAKTFAKKFALNLPLIFDIDNIIFKAYDIYATPYQVNVNTSGLIATRSDIIH</sequence>
<dbReference type="InterPro" id="IPR036249">
    <property type="entry name" value="Thioredoxin-like_sf"/>
</dbReference>
<gene>
    <name evidence="2" type="ORF">SAMN02745724_02587</name>
</gene>
<evidence type="ECO:0000259" key="1">
    <source>
        <dbReference type="Pfam" id="PF00578"/>
    </source>
</evidence>